<dbReference type="SUPFAM" id="SSF53850">
    <property type="entry name" value="Periplasmic binding protein-like II"/>
    <property type="match status" value="1"/>
</dbReference>
<evidence type="ECO:0000313" key="4">
    <source>
        <dbReference type="Proteomes" id="UP001220064"/>
    </source>
</evidence>
<reference evidence="3 4" key="1">
    <citation type="submission" date="2020-10" db="EMBL/GenBank/DDBJ databases">
        <title>Complete genome sequence of Corynebacterium massiliense DSM 45435, type strain of Corynebacterium massiliense.</title>
        <authorList>
            <person name="Busche T."/>
            <person name="Kalinowski J."/>
            <person name="Ruckert C."/>
        </authorList>
    </citation>
    <scope>NUCLEOTIDE SEQUENCE [LARGE SCALE GENOMIC DNA]</scope>
    <source>
        <strain evidence="3 4">DSM 45435</strain>
    </source>
</reference>
<dbReference type="Pfam" id="PF04069">
    <property type="entry name" value="OpuAC"/>
    <property type="match status" value="1"/>
</dbReference>
<sequence length="303" mass="31854">MSRLKPVCAVVAAVTLSGCANADPTAAPGAFDPDTIVVGTANFPESEIIGQLWARVLRDAGFNVEMSSQIGAREVYLGALQAGEVDVVPEYTGNLAQYFDADVPDQPSSDDVYRSLEAALPDDLAAGAASPAESKDAFRITRKVAEDKGVTSLADLQKLGDVTMAGNPEITERPLGPEGLAQAYGLGSVDLKPISDGGGPLTISSLVEGEVDIADVYTTSPVFDRSGSEADLVTLDDPKNLIISQNLTPIYRAGSLPDGAVEALDRFNAELTTDDLKEMNVRNVGAEKAEPEVIAADFLARRR</sequence>
<dbReference type="Gene3D" id="3.40.190.10">
    <property type="entry name" value="Periplasmic binding protein-like II"/>
    <property type="match status" value="1"/>
</dbReference>
<protein>
    <submittedName>
        <fullName evidence="3">Osmoprotectant uptake system substrate-binding protein OsmF</fullName>
    </submittedName>
</protein>
<evidence type="ECO:0000259" key="2">
    <source>
        <dbReference type="Pfam" id="PF04069"/>
    </source>
</evidence>
<dbReference type="EMBL" id="CP063189">
    <property type="protein sequence ID" value="WCZ33292.1"/>
    <property type="molecule type" value="Genomic_DNA"/>
</dbReference>
<organism evidence="3 4">
    <name type="scientific">Corynebacterium massiliense DSM 45435</name>
    <dbReference type="NCBI Taxonomy" id="1121364"/>
    <lineage>
        <taxon>Bacteria</taxon>
        <taxon>Bacillati</taxon>
        <taxon>Actinomycetota</taxon>
        <taxon>Actinomycetes</taxon>
        <taxon>Mycobacteriales</taxon>
        <taxon>Corynebacteriaceae</taxon>
        <taxon>Corynebacterium</taxon>
    </lineage>
</organism>
<name>A0ABY7U9B8_9CORY</name>
<keyword evidence="4" id="KW-1185">Reference proteome</keyword>
<evidence type="ECO:0000313" key="3">
    <source>
        <dbReference type="EMBL" id="WCZ33292.1"/>
    </source>
</evidence>
<dbReference type="InterPro" id="IPR007210">
    <property type="entry name" value="ABC_Gly_betaine_transp_sub-bd"/>
</dbReference>
<feature type="chain" id="PRO_5045701422" evidence="1">
    <location>
        <begin position="23"/>
        <end position="303"/>
    </location>
</feature>
<proteinExistence type="predicted"/>
<dbReference type="RefSeq" id="WP_022862993.1">
    <property type="nucleotide sequence ID" value="NZ_ATVG01000005.1"/>
</dbReference>
<dbReference type="CDD" id="cd13606">
    <property type="entry name" value="PBP2_ProX_like"/>
    <property type="match status" value="1"/>
</dbReference>
<accession>A0ABY7U9B8</accession>
<feature type="signal peptide" evidence="1">
    <location>
        <begin position="1"/>
        <end position="22"/>
    </location>
</feature>
<dbReference type="Gene3D" id="3.40.190.120">
    <property type="entry name" value="Osmoprotection protein (prox), domain 2"/>
    <property type="match status" value="1"/>
</dbReference>
<dbReference type="Proteomes" id="UP001220064">
    <property type="component" value="Chromosome"/>
</dbReference>
<keyword evidence="1" id="KW-0732">Signal</keyword>
<evidence type="ECO:0000256" key="1">
    <source>
        <dbReference type="SAM" id="SignalP"/>
    </source>
</evidence>
<feature type="domain" description="ABC-type glycine betaine transport system substrate-binding" evidence="2">
    <location>
        <begin position="34"/>
        <end position="300"/>
    </location>
</feature>
<dbReference type="PROSITE" id="PS51257">
    <property type="entry name" value="PROKAR_LIPOPROTEIN"/>
    <property type="match status" value="1"/>
</dbReference>
<gene>
    <name evidence="3" type="primary">osmF</name>
    <name evidence="3" type="ORF">CMASS_09400</name>
</gene>